<accession>A0A7V3RDA7</accession>
<dbReference type="PANTHER" id="PTHR10146">
    <property type="entry name" value="PROLINE SYNTHETASE CO-TRANSCRIBED BACTERIAL HOMOLOG PROTEIN"/>
    <property type="match status" value="1"/>
</dbReference>
<comment type="similarity">
    <text evidence="2 4">Belongs to the pyridoxal phosphate-binding protein YggS/PROSC family.</text>
</comment>
<dbReference type="Gene3D" id="3.20.20.10">
    <property type="entry name" value="Alanine racemase"/>
    <property type="match status" value="1"/>
</dbReference>
<protein>
    <recommendedName>
        <fullName evidence="2">Pyridoxal phosphate homeostasis protein</fullName>
        <shortName evidence="2">PLP homeostasis protein</shortName>
    </recommendedName>
</protein>
<dbReference type="AlphaFoldDB" id="A0A7V3RDA7"/>
<evidence type="ECO:0000256" key="2">
    <source>
        <dbReference type="HAMAP-Rule" id="MF_02087"/>
    </source>
</evidence>
<name>A0A7V3RDA7_9BACT</name>
<organism evidence="6">
    <name type="scientific">Mesoaciditoga lauensis</name>
    <dbReference type="NCBI Taxonomy" id="1495039"/>
    <lineage>
        <taxon>Bacteria</taxon>
        <taxon>Thermotogati</taxon>
        <taxon>Thermotogota</taxon>
        <taxon>Thermotogae</taxon>
        <taxon>Mesoaciditogales</taxon>
        <taxon>Mesoaciditogaceae</taxon>
        <taxon>Mesoaciditoga</taxon>
    </lineage>
</organism>
<dbReference type="InterPro" id="IPR011078">
    <property type="entry name" value="PyrdxlP_homeostasis"/>
</dbReference>
<feature type="domain" description="Alanine racemase N-terminal" evidence="5">
    <location>
        <begin position="4"/>
        <end position="216"/>
    </location>
</feature>
<dbReference type="SUPFAM" id="SSF51419">
    <property type="entry name" value="PLP-binding barrel"/>
    <property type="match status" value="1"/>
</dbReference>
<dbReference type="InterPro" id="IPR001608">
    <property type="entry name" value="Ala_racemase_N"/>
</dbReference>
<dbReference type="EMBL" id="DTPE01000005">
    <property type="protein sequence ID" value="HGE74515.1"/>
    <property type="molecule type" value="Genomic_DNA"/>
</dbReference>
<proteinExistence type="inferred from homology"/>
<reference evidence="6" key="1">
    <citation type="journal article" date="2020" name="mSystems">
        <title>Genome- and Community-Level Interaction Insights into Carbon Utilization and Element Cycling Functions of Hydrothermarchaeota in Hydrothermal Sediment.</title>
        <authorList>
            <person name="Zhou Z."/>
            <person name="Liu Y."/>
            <person name="Xu W."/>
            <person name="Pan J."/>
            <person name="Luo Z.H."/>
            <person name="Li M."/>
        </authorList>
    </citation>
    <scope>NUCLEOTIDE SEQUENCE [LARGE SCALE GENOMIC DNA]</scope>
    <source>
        <strain evidence="6">SpSt-966</strain>
    </source>
</reference>
<dbReference type="GO" id="GO:0030170">
    <property type="term" value="F:pyridoxal phosphate binding"/>
    <property type="evidence" value="ECO:0007669"/>
    <property type="project" value="UniProtKB-UniRule"/>
</dbReference>
<sequence length="220" mass="24651">MSYITQNVEKILLELPEGVHLEVAVKTRTAAEIEEAIGAGVKIIGENYVQEADKIIPMIESKCEWHFIGSIQENKINKMLHLFDMIETIGTFEVAKAIDSKCKVFGRNIDVLIEVNSGRESQKSGVMPENLNEIVKKISTLTNLKIMGLMTMGPAVSPEELRPYFKLTKNLFDELKKMNLPNADMKILSMGMSDSYVIAIEEGANLVRIGTKIFGPRKYN</sequence>
<dbReference type="FunFam" id="3.20.20.10:FF:000018">
    <property type="entry name" value="Pyridoxal phosphate homeostasis protein"/>
    <property type="match status" value="1"/>
</dbReference>
<evidence type="ECO:0000313" key="6">
    <source>
        <dbReference type="EMBL" id="HGE74515.1"/>
    </source>
</evidence>
<dbReference type="PIRSF" id="PIRSF004848">
    <property type="entry name" value="YBL036c_PLPDEIII"/>
    <property type="match status" value="1"/>
</dbReference>
<dbReference type="PANTHER" id="PTHR10146:SF14">
    <property type="entry name" value="PYRIDOXAL PHOSPHATE HOMEOSTASIS PROTEIN"/>
    <property type="match status" value="1"/>
</dbReference>
<dbReference type="CDD" id="cd00635">
    <property type="entry name" value="PLPDE_III_YBL036c_like"/>
    <property type="match status" value="1"/>
</dbReference>
<keyword evidence="1 2" id="KW-0663">Pyridoxal phosphate</keyword>
<comment type="caution">
    <text evidence="6">The sequence shown here is derived from an EMBL/GenBank/DDBJ whole genome shotgun (WGS) entry which is preliminary data.</text>
</comment>
<dbReference type="Pfam" id="PF01168">
    <property type="entry name" value="Ala_racemase_N"/>
    <property type="match status" value="1"/>
</dbReference>
<evidence type="ECO:0000256" key="3">
    <source>
        <dbReference type="PIRSR" id="PIRSR004848-1"/>
    </source>
</evidence>
<dbReference type="InterPro" id="IPR029066">
    <property type="entry name" value="PLP-binding_barrel"/>
</dbReference>
<comment type="cofactor">
    <cofactor evidence="3">
        <name>pyridoxal 5'-phosphate</name>
        <dbReference type="ChEBI" id="CHEBI:597326"/>
    </cofactor>
</comment>
<evidence type="ECO:0000256" key="1">
    <source>
        <dbReference type="ARBA" id="ARBA00022898"/>
    </source>
</evidence>
<evidence type="ECO:0000256" key="4">
    <source>
        <dbReference type="RuleBase" id="RU004514"/>
    </source>
</evidence>
<dbReference type="NCBIfam" id="TIGR00044">
    <property type="entry name" value="YggS family pyridoxal phosphate-dependent enzyme"/>
    <property type="match status" value="1"/>
</dbReference>
<dbReference type="HAMAP" id="MF_02087">
    <property type="entry name" value="PLP_homeostasis"/>
    <property type="match status" value="1"/>
</dbReference>
<gene>
    <name evidence="6" type="ORF">ENX73_00110</name>
</gene>
<feature type="modified residue" description="N6-(pyridoxal phosphate)lysine" evidence="2 3">
    <location>
        <position position="26"/>
    </location>
</feature>
<evidence type="ECO:0000259" key="5">
    <source>
        <dbReference type="Pfam" id="PF01168"/>
    </source>
</evidence>
<comment type="function">
    <text evidence="2">Pyridoxal 5'-phosphate (PLP)-binding protein, which is involved in PLP homeostasis.</text>
</comment>